<evidence type="ECO:0000256" key="5">
    <source>
        <dbReference type="ARBA" id="ARBA00022787"/>
    </source>
</evidence>
<dbReference type="FunCoup" id="A0A6P8IMW3">
    <property type="interactions" value="792"/>
</dbReference>
<evidence type="ECO:0000256" key="4">
    <source>
        <dbReference type="ARBA" id="ARBA00022692"/>
    </source>
</evidence>
<dbReference type="InterPro" id="IPR001129">
    <property type="entry name" value="Membr-assoc_MAPEG"/>
</dbReference>
<dbReference type="KEGG" id="aten:116302915"/>
<dbReference type="GO" id="GO:0004364">
    <property type="term" value="F:glutathione transferase activity"/>
    <property type="evidence" value="ECO:0007669"/>
    <property type="project" value="TreeGrafter"/>
</dbReference>
<proteinExistence type="inferred from homology"/>
<keyword evidence="5" id="KW-1000">Mitochondrion outer membrane</keyword>
<evidence type="ECO:0000313" key="25">
    <source>
        <dbReference type="RefSeq" id="XP_031568189.1"/>
    </source>
</evidence>
<comment type="catalytic activity">
    <reaction evidence="17">
        <text>(5S)-hydroperoxy-(6E,8Z,11Z,14Z)-eicosatetraenoate + 2 glutathione = (5S)-hydroxy-(6E,8Z,11Z,14Z)-eicosatetraenoate + glutathione disulfide + H2O</text>
        <dbReference type="Rhea" id="RHEA:48620"/>
        <dbReference type="ChEBI" id="CHEBI:15377"/>
        <dbReference type="ChEBI" id="CHEBI:57450"/>
        <dbReference type="ChEBI" id="CHEBI:57925"/>
        <dbReference type="ChEBI" id="CHEBI:58297"/>
        <dbReference type="ChEBI" id="CHEBI:90632"/>
    </reaction>
    <physiologicalReaction direction="left-to-right" evidence="17">
        <dbReference type="Rhea" id="RHEA:48621"/>
    </physiologicalReaction>
</comment>
<dbReference type="Proteomes" id="UP000515163">
    <property type="component" value="Unplaced"/>
</dbReference>
<reference evidence="25" key="1">
    <citation type="submission" date="2025-08" db="UniProtKB">
        <authorList>
            <consortium name="RefSeq"/>
        </authorList>
    </citation>
    <scope>IDENTIFICATION</scope>
    <source>
        <tissue evidence="25">Tentacle</tissue>
    </source>
</reference>
<dbReference type="Gene3D" id="1.20.120.550">
    <property type="entry name" value="Membrane associated eicosanoid/glutathione metabolism-like domain"/>
    <property type="match status" value="1"/>
</dbReference>
<dbReference type="PANTHER" id="PTHR10250:SF26">
    <property type="entry name" value="GLUTATHIONE S-TRANSFERASE 3, MITOCHONDRIAL"/>
    <property type="match status" value="1"/>
</dbReference>
<dbReference type="GO" id="GO:0005783">
    <property type="term" value="C:endoplasmic reticulum"/>
    <property type="evidence" value="ECO:0007669"/>
    <property type="project" value="TreeGrafter"/>
</dbReference>
<evidence type="ECO:0000256" key="9">
    <source>
        <dbReference type="ARBA" id="ARBA00023128"/>
    </source>
</evidence>
<evidence type="ECO:0000256" key="8">
    <source>
        <dbReference type="ARBA" id="ARBA00023098"/>
    </source>
</evidence>
<dbReference type="SUPFAM" id="SSF161084">
    <property type="entry name" value="MAPEG domain-like"/>
    <property type="match status" value="1"/>
</dbReference>
<comment type="subcellular location">
    <subcellularLocation>
        <location evidence="1">Mitochondrion outer membrane</location>
        <topology evidence="1">Multi-pass membrane protein</topology>
    </subcellularLocation>
</comment>
<evidence type="ECO:0000256" key="6">
    <source>
        <dbReference type="ARBA" id="ARBA00022989"/>
    </source>
</evidence>
<keyword evidence="4 23" id="KW-0812">Transmembrane</keyword>
<keyword evidence="3" id="KW-0808">Transferase</keyword>
<dbReference type="RefSeq" id="XP_031568189.1">
    <property type="nucleotide sequence ID" value="XM_031712329.1"/>
</dbReference>
<dbReference type="GO" id="GO:0005741">
    <property type="term" value="C:mitochondrial outer membrane"/>
    <property type="evidence" value="ECO:0007669"/>
    <property type="project" value="UniProtKB-SubCell"/>
</dbReference>
<feature type="transmembrane region" description="Helical" evidence="23">
    <location>
        <begin position="12"/>
        <end position="29"/>
    </location>
</feature>
<evidence type="ECO:0000256" key="12">
    <source>
        <dbReference type="ARBA" id="ARBA00023239"/>
    </source>
</evidence>
<comment type="catalytic activity">
    <reaction evidence="19">
        <text>15-deoxy-Delta(12,14)-prostaglandin J2 + glutathione = 15-deoxy-Delta(12,14)-prostaglandin J2-S-(R)-glutathione</text>
        <dbReference type="Rhea" id="RHEA:75963"/>
        <dbReference type="ChEBI" id="CHEBI:57925"/>
        <dbReference type="ChEBI" id="CHEBI:85236"/>
        <dbReference type="ChEBI" id="CHEBI:194498"/>
    </reaction>
    <physiologicalReaction direction="left-to-right" evidence="19">
        <dbReference type="Rhea" id="RHEA:75964"/>
    </physiologicalReaction>
</comment>
<name>A0A6P8IMW3_ACTTE</name>
<evidence type="ECO:0000256" key="21">
    <source>
        <dbReference type="ARBA" id="ARBA00075145"/>
    </source>
</evidence>
<dbReference type="EC" id="4.4.1.20" evidence="16"/>
<keyword evidence="24" id="KW-1185">Reference proteome</keyword>
<dbReference type="Pfam" id="PF01124">
    <property type="entry name" value="MAPEG"/>
    <property type="match status" value="1"/>
</dbReference>
<evidence type="ECO:0000256" key="3">
    <source>
        <dbReference type="ARBA" id="ARBA00022679"/>
    </source>
</evidence>
<dbReference type="GO" id="GO:0006691">
    <property type="term" value="P:leukotriene metabolic process"/>
    <property type="evidence" value="ECO:0007669"/>
    <property type="project" value="UniProtKB-ARBA"/>
</dbReference>
<evidence type="ECO:0000256" key="7">
    <source>
        <dbReference type="ARBA" id="ARBA00023002"/>
    </source>
</evidence>
<evidence type="ECO:0000256" key="22">
    <source>
        <dbReference type="ARBA" id="ARBA00076908"/>
    </source>
</evidence>
<dbReference type="GO" id="GO:0004602">
    <property type="term" value="F:glutathione peroxidase activity"/>
    <property type="evidence" value="ECO:0007669"/>
    <property type="project" value="TreeGrafter"/>
</dbReference>
<evidence type="ECO:0000256" key="2">
    <source>
        <dbReference type="ARBA" id="ARBA00010459"/>
    </source>
</evidence>
<keyword evidence="6 23" id="KW-1133">Transmembrane helix</keyword>
<evidence type="ECO:0000256" key="18">
    <source>
        <dbReference type="ARBA" id="ARBA00049298"/>
    </source>
</evidence>
<protein>
    <recommendedName>
        <fullName evidence="20">Glutathione S-transferase 3, mitochondrial</fullName>
        <ecNumber evidence="16">4.4.1.20</ecNumber>
    </recommendedName>
    <alternativeName>
        <fullName evidence="21">Glutathione peroxidase MGST3</fullName>
    </alternativeName>
    <alternativeName>
        <fullName evidence="22">LTC4 synthase MGST3</fullName>
    </alternativeName>
</protein>
<evidence type="ECO:0000256" key="17">
    <source>
        <dbReference type="ARBA" id="ARBA00043664"/>
    </source>
</evidence>
<dbReference type="InterPro" id="IPR023352">
    <property type="entry name" value="MAPEG-like_dom_sf"/>
</dbReference>
<evidence type="ECO:0000256" key="1">
    <source>
        <dbReference type="ARBA" id="ARBA00004374"/>
    </source>
</evidence>
<evidence type="ECO:0000256" key="13">
    <source>
        <dbReference type="ARBA" id="ARBA00023288"/>
    </source>
</evidence>
<comment type="similarity">
    <text evidence="2">Belongs to the MAPEG family.</text>
</comment>
<evidence type="ECO:0000256" key="16">
    <source>
        <dbReference type="ARBA" id="ARBA00039056"/>
    </source>
</evidence>
<evidence type="ECO:0000256" key="11">
    <source>
        <dbReference type="ARBA" id="ARBA00023139"/>
    </source>
</evidence>
<dbReference type="AlphaFoldDB" id="A0A6P8IMW3"/>
<evidence type="ECO:0000256" key="19">
    <source>
        <dbReference type="ARBA" id="ARBA00051411"/>
    </source>
</evidence>
<dbReference type="GeneID" id="116302915"/>
<dbReference type="FunFam" id="1.20.120.550:FF:000004">
    <property type="entry name" value="Microsomal glutathione S-transferase 3"/>
    <property type="match status" value="1"/>
</dbReference>
<comment type="catalytic activity">
    <reaction evidence="18">
        <text>leukotriene C4 = leukotriene A4 + glutathione</text>
        <dbReference type="Rhea" id="RHEA:17617"/>
        <dbReference type="ChEBI" id="CHEBI:57463"/>
        <dbReference type="ChEBI" id="CHEBI:57925"/>
        <dbReference type="ChEBI" id="CHEBI:57973"/>
        <dbReference type="EC" id="4.4.1.20"/>
    </reaction>
    <physiologicalReaction direction="right-to-left" evidence="18">
        <dbReference type="Rhea" id="RHEA:17619"/>
    </physiologicalReaction>
</comment>
<keyword evidence="11" id="KW-0564">Palmitate</keyword>
<feature type="transmembrane region" description="Helical" evidence="23">
    <location>
        <begin position="70"/>
        <end position="95"/>
    </location>
</feature>
<keyword evidence="13" id="KW-0449">Lipoprotein</keyword>
<sequence>MATIALPKEYGYVILTGISSAFMLTYLAVNVGKARKKFKVQYPKMYDDKEIVFNCIQRAHQNTLENYPQFLMLLFLGGLEHPVVCSAAGIVWIIGRIVYAHGYYTGDPSKRSYGAFAYLGLFTLLGCSGKLALKLIGLI</sequence>
<dbReference type="GO" id="GO:0004464">
    <property type="term" value="F:leukotriene-C4 synthase activity"/>
    <property type="evidence" value="ECO:0007669"/>
    <property type="project" value="UniProtKB-EC"/>
</dbReference>
<evidence type="ECO:0000256" key="15">
    <source>
        <dbReference type="ARBA" id="ARBA00037916"/>
    </source>
</evidence>
<keyword evidence="7" id="KW-0560">Oxidoreductase</keyword>
<evidence type="ECO:0000256" key="14">
    <source>
        <dbReference type="ARBA" id="ARBA00037884"/>
    </source>
</evidence>
<accession>A0A6P8IMW3</accession>
<dbReference type="OrthoDB" id="410651at2759"/>
<evidence type="ECO:0000256" key="10">
    <source>
        <dbReference type="ARBA" id="ARBA00023136"/>
    </source>
</evidence>
<keyword evidence="9" id="KW-0496">Mitochondrion</keyword>
<dbReference type="GO" id="GO:0006629">
    <property type="term" value="P:lipid metabolic process"/>
    <property type="evidence" value="ECO:0007669"/>
    <property type="project" value="UniProtKB-KW"/>
</dbReference>
<dbReference type="InParanoid" id="A0A6P8IMW3"/>
<evidence type="ECO:0000256" key="23">
    <source>
        <dbReference type="SAM" id="Phobius"/>
    </source>
</evidence>
<dbReference type="PANTHER" id="PTHR10250">
    <property type="entry name" value="MICROSOMAL GLUTATHIONE S-TRANSFERASE"/>
    <property type="match status" value="1"/>
</dbReference>
<evidence type="ECO:0000313" key="24">
    <source>
        <dbReference type="Proteomes" id="UP000515163"/>
    </source>
</evidence>
<dbReference type="InterPro" id="IPR050997">
    <property type="entry name" value="MAPEG"/>
</dbReference>
<keyword evidence="10 23" id="KW-0472">Membrane</keyword>
<feature type="transmembrane region" description="Helical" evidence="23">
    <location>
        <begin position="115"/>
        <end position="133"/>
    </location>
</feature>
<keyword evidence="8" id="KW-0443">Lipid metabolism</keyword>
<keyword evidence="12" id="KW-0456">Lyase</keyword>
<evidence type="ECO:0000256" key="20">
    <source>
        <dbReference type="ARBA" id="ARBA00069748"/>
    </source>
</evidence>
<organism evidence="24 25">
    <name type="scientific">Actinia tenebrosa</name>
    <name type="common">Australian red waratah sea anemone</name>
    <dbReference type="NCBI Taxonomy" id="6105"/>
    <lineage>
        <taxon>Eukaryota</taxon>
        <taxon>Metazoa</taxon>
        <taxon>Cnidaria</taxon>
        <taxon>Anthozoa</taxon>
        <taxon>Hexacorallia</taxon>
        <taxon>Actiniaria</taxon>
        <taxon>Actiniidae</taxon>
        <taxon>Actinia</taxon>
    </lineage>
</organism>
<gene>
    <name evidence="25" type="primary">LOC116302915</name>
</gene>
<dbReference type="GO" id="GO:0005635">
    <property type="term" value="C:nuclear envelope"/>
    <property type="evidence" value="ECO:0007669"/>
    <property type="project" value="TreeGrafter"/>
</dbReference>
<comment type="pathway">
    <text evidence="14">Lipid metabolism; leukotriene C4 biosynthesis.</text>
</comment>
<comment type="pathway">
    <text evidence="15">Lipid metabolism; arachidonate metabolism.</text>
</comment>